<comment type="caution">
    <text evidence="1">The sequence shown here is derived from an EMBL/GenBank/DDBJ whole genome shotgun (WGS) entry which is preliminary data.</text>
</comment>
<dbReference type="AlphaFoldDB" id="A0A9W9Q6H2"/>
<accession>A0A9W9Q6H2</accession>
<sequence length="147" mass="16900">MELLQLLAMEKFALAIEGAQPMVMQAMVRAIYTTYPWSEPDLHGNAYLLAGLSDFRPYFIIHAVVKQMTQVNYEDPELWIRASSRAQGIWSIATPAPVDHFRDLRDLFPKFDRDLNRALGLLRDAPQLWASYRPPPPPPKIIHLVMQ</sequence>
<proteinExistence type="predicted"/>
<name>A0A9W9Q6H2_9EURO</name>
<reference evidence="1" key="1">
    <citation type="submission" date="2022-12" db="EMBL/GenBank/DDBJ databases">
        <authorList>
            <person name="Petersen C."/>
        </authorList>
    </citation>
    <scope>NUCLEOTIDE SEQUENCE</scope>
    <source>
        <strain evidence="1">IBT 21472</strain>
    </source>
</reference>
<dbReference type="Proteomes" id="UP001147746">
    <property type="component" value="Unassembled WGS sequence"/>
</dbReference>
<dbReference type="EMBL" id="JAPZBO010000002">
    <property type="protein sequence ID" value="KAJ5323286.1"/>
    <property type="molecule type" value="Genomic_DNA"/>
</dbReference>
<organism evidence="1 2">
    <name type="scientific">Penicillium atrosanguineum</name>
    <dbReference type="NCBI Taxonomy" id="1132637"/>
    <lineage>
        <taxon>Eukaryota</taxon>
        <taxon>Fungi</taxon>
        <taxon>Dikarya</taxon>
        <taxon>Ascomycota</taxon>
        <taxon>Pezizomycotina</taxon>
        <taxon>Eurotiomycetes</taxon>
        <taxon>Eurotiomycetidae</taxon>
        <taxon>Eurotiales</taxon>
        <taxon>Aspergillaceae</taxon>
        <taxon>Penicillium</taxon>
    </lineage>
</organism>
<keyword evidence="2" id="KW-1185">Reference proteome</keyword>
<evidence type="ECO:0000313" key="1">
    <source>
        <dbReference type="EMBL" id="KAJ5323286.1"/>
    </source>
</evidence>
<protein>
    <submittedName>
        <fullName evidence="1">Uncharacterized protein</fullName>
    </submittedName>
</protein>
<gene>
    <name evidence="1" type="ORF">N7476_001886</name>
</gene>
<evidence type="ECO:0000313" key="2">
    <source>
        <dbReference type="Proteomes" id="UP001147746"/>
    </source>
</evidence>
<reference evidence="1" key="2">
    <citation type="journal article" date="2023" name="IMA Fungus">
        <title>Comparative genomic study of the Penicillium genus elucidates a diverse pangenome and 15 lateral gene transfer events.</title>
        <authorList>
            <person name="Petersen C."/>
            <person name="Sorensen T."/>
            <person name="Nielsen M.R."/>
            <person name="Sondergaard T.E."/>
            <person name="Sorensen J.L."/>
            <person name="Fitzpatrick D.A."/>
            <person name="Frisvad J.C."/>
            <person name="Nielsen K.L."/>
        </authorList>
    </citation>
    <scope>NUCLEOTIDE SEQUENCE</scope>
    <source>
        <strain evidence="1">IBT 21472</strain>
    </source>
</reference>